<evidence type="ECO:0000313" key="3">
    <source>
        <dbReference type="Proteomes" id="UP000628017"/>
    </source>
</evidence>
<dbReference type="SUPFAM" id="SSF53335">
    <property type="entry name" value="S-adenosyl-L-methionine-dependent methyltransferases"/>
    <property type="match status" value="1"/>
</dbReference>
<proteinExistence type="predicted"/>
<dbReference type="PANTHER" id="PTHR43861">
    <property type="entry name" value="TRANS-ACONITATE 2-METHYLTRANSFERASE-RELATED"/>
    <property type="match status" value="1"/>
</dbReference>
<dbReference type="RefSeq" id="WP_188678521.1">
    <property type="nucleotide sequence ID" value="NZ_BMKA01000008.1"/>
</dbReference>
<dbReference type="AlphaFoldDB" id="A0A916R3Q4"/>
<dbReference type="CDD" id="cd02440">
    <property type="entry name" value="AdoMet_MTases"/>
    <property type="match status" value="1"/>
</dbReference>
<dbReference type="EMBL" id="BMKA01000008">
    <property type="protein sequence ID" value="GGA31486.1"/>
    <property type="molecule type" value="Genomic_DNA"/>
</dbReference>
<evidence type="ECO:0000313" key="2">
    <source>
        <dbReference type="EMBL" id="GGA31486.1"/>
    </source>
</evidence>
<dbReference type="Proteomes" id="UP000628017">
    <property type="component" value="Unassembled WGS sequence"/>
</dbReference>
<gene>
    <name evidence="2" type="ORF">GCM10011498_35900</name>
</gene>
<protein>
    <recommendedName>
        <fullName evidence="1">Methyltransferase type 12 domain-containing protein</fullName>
    </recommendedName>
</protein>
<name>A0A916R3Q4_9RHOB</name>
<organism evidence="2 3">
    <name type="scientific">Neptunicoccus cionae</name>
    <dbReference type="NCBI Taxonomy" id="2035344"/>
    <lineage>
        <taxon>Bacteria</taxon>
        <taxon>Pseudomonadati</taxon>
        <taxon>Pseudomonadota</taxon>
        <taxon>Alphaproteobacteria</taxon>
        <taxon>Rhodobacterales</taxon>
        <taxon>Paracoccaceae</taxon>
        <taxon>Neptunicoccus</taxon>
    </lineage>
</organism>
<accession>A0A916R3Q4</accession>
<dbReference type="InterPro" id="IPR013217">
    <property type="entry name" value="Methyltransf_12"/>
</dbReference>
<evidence type="ECO:0000259" key="1">
    <source>
        <dbReference type="Pfam" id="PF08242"/>
    </source>
</evidence>
<comment type="caution">
    <text evidence="2">The sequence shown here is derived from an EMBL/GenBank/DDBJ whole genome shotgun (WGS) entry which is preliminary data.</text>
</comment>
<dbReference type="InterPro" id="IPR029063">
    <property type="entry name" value="SAM-dependent_MTases_sf"/>
</dbReference>
<reference evidence="2" key="2">
    <citation type="submission" date="2020-09" db="EMBL/GenBank/DDBJ databases">
        <authorList>
            <person name="Sun Q."/>
            <person name="Zhou Y."/>
        </authorList>
    </citation>
    <scope>NUCLEOTIDE SEQUENCE</scope>
    <source>
        <strain evidence="2">CGMCC 1.15880</strain>
    </source>
</reference>
<dbReference type="Gene3D" id="3.40.50.150">
    <property type="entry name" value="Vaccinia Virus protein VP39"/>
    <property type="match status" value="1"/>
</dbReference>
<feature type="domain" description="Methyltransferase type 12" evidence="1">
    <location>
        <begin position="44"/>
        <end position="138"/>
    </location>
</feature>
<dbReference type="Pfam" id="PF08242">
    <property type="entry name" value="Methyltransf_12"/>
    <property type="match status" value="1"/>
</dbReference>
<reference evidence="2" key="1">
    <citation type="journal article" date="2014" name="Int. J. Syst. Evol. Microbiol.">
        <title>Complete genome sequence of Corynebacterium casei LMG S-19264T (=DSM 44701T), isolated from a smear-ripened cheese.</title>
        <authorList>
            <consortium name="US DOE Joint Genome Institute (JGI-PGF)"/>
            <person name="Walter F."/>
            <person name="Albersmeier A."/>
            <person name="Kalinowski J."/>
            <person name="Ruckert C."/>
        </authorList>
    </citation>
    <scope>NUCLEOTIDE SEQUENCE</scope>
    <source>
        <strain evidence="2">CGMCC 1.15880</strain>
    </source>
</reference>
<keyword evidence="3" id="KW-1185">Reference proteome</keyword>
<sequence length="207" mass="22815">MINAEQFWNRIARKYAKRPISDMENYHKTLDRTKSYLKPTDYVVEVGCGTGSTALLLAPNVRAILGTDISSEMVAIAQEKAEVDGVTNAQFRTVDVSLPLTLPEAPDVILALNLLHLAEDPVAMIGNLAASLDKGGVFISKTGCLKPKRWLFGPLIKVMQVFGKAPFLNYLGVEELETMIRDAGFELVESGTYPRKGISRYIVARKV</sequence>